<protein>
    <submittedName>
        <fullName evidence="2">Uncharacterized protein</fullName>
    </submittedName>
</protein>
<keyword evidence="1" id="KW-0175">Coiled coil</keyword>
<dbReference type="RefSeq" id="WP_150802905.1">
    <property type="nucleotide sequence ID" value="NZ_CABVHY010000005.1"/>
</dbReference>
<evidence type="ECO:0000313" key="2">
    <source>
        <dbReference type="EMBL" id="VVN84436.1"/>
    </source>
</evidence>
<dbReference type="AlphaFoldDB" id="A0A5E7AZC9"/>
<evidence type="ECO:0000256" key="1">
    <source>
        <dbReference type="SAM" id="Coils"/>
    </source>
</evidence>
<feature type="coiled-coil region" evidence="1">
    <location>
        <begin position="157"/>
        <end position="208"/>
    </location>
</feature>
<dbReference type="EMBL" id="CABVHY010000005">
    <property type="protein sequence ID" value="VVN84436.1"/>
    <property type="molecule type" value="Genomic_DNA"/>
</dbReference>
<dbReference type="OrthoDB" id="7027699at2"/>
<name>A0A5E7AZC9_PSEFL</name>
<gene>
    <name evidence="2" type="ORF">PS723_01355</name>
</gene>
<reference evidence="2 3" key="1">
    <citation type="submission" date="2019-09" db="EMBL/GenBank/DDBJ databases">
        <authorList>
            <person name="Chandra G."/>
            <person name="Truman W A."/>
        </authorList>
    </citation>
    <scope>NUCLEOTIDE SEQUENCE [LARGE SCALE GENOMIC DNA]</scope>
    <source>
        <strain evidence="2">PS723</strain>
    </source>
</reference>
<accession>A0A5E7AZC9</accession>
<organism evidence="2 3">
    <name type="scientific">Pseudomonas fluorescens</name>
    <dbReference type="NCBI Taxonomy" id="294"/>
    <lineage>
        <taxon>Bacteria</taxon>
        <taxon>Pseudomonadati</taxon>
        <taxon>Pseudomonadota</taxon>
        <taxon>Gammaproteobacteria</taxon>
        <taxon>Pseudomonadales</taxon>
        <taxon>Pseudomonadaceae</taxon>
        <taxon>Pseudomonas</taxon>
    </lineage>
</organism>
<proteinExistence type="predicted"/>
<sequence length="326" mass="37383">MDSFLQLLEDARLLAEQDLADAILEVEQAKELPAASKLLTRKAASKRVFKSRNKGTLVGDVRPTQPDVEGEFIDIRDIQSGAVISTFHKHPQDSVYVEVLPASPATKTPALRSAATIIGAGRKLILERASRERMIQREVRQLDDPILREEKSPWEWENLLEQLAEKLESTIAELERVENMTQETRVVIEEFRTEAQDLRREGRQYRNDGYKRQAPTPDKVLALWKSGVIDIQPVKIRELTNARDYLTEYAIRDKQSNEVLWYAHFHYASSAGPELAYTVGHLKRANQRTIGFKAQLKQALNNKEVARIWRSKVSPDMARKLFFYTS</sequence>
<evidence type="ECO:0000313" key="3">
    <source>
        <dbReference type="Proteomes" id="UP000379480"/>
    </source>
</evidence>
<dbReference type="Proteomes" id="UP000379480">
    <property type="component" value="Unassembled WGS sequence"/>
</dbReference>